<keyword evidence="8 10" id="KW-0807">Transducer</keyword>
<feature type="transmembrane region" description="Helical" evidence="11">
    <location>
        <begin position="291"/>
        <end position="314"/>
    </location>
</feature>
<reference evidence="15" key="1">
    <citation type="submission" date="2016-10" db="EMBL/GenBank/DDBJ databases">
        <authorList>
            <person name="Varghese N."/>
            <person name="Submissions S."/>
        </authorList>
    </citation>
    <scope>NUCLEOTIDE SEQUENCE [LARGE SCALE GENOMIC DNA]</scope>
    <source>
        <strain evidence="15">DSM 11706</strain>
    </source>
</reference>
<evidence type="ECO:0000256" key="6">
    <source>
        <dbReference type="ARBA" id="ARBA00022989"/>
    </source>
</evidence>
<evidence type="ECO:0000313" key="14">
    <source>
        <dbReference type="EMBL" id="SFQ04768.1"/>
    </source>
</evidence>
<dbReference type="Pfam" id="PF02743">
    <property type="entry name" value="dCache_1"/>
    <property type="match status" value="1"/>
</dbReference>
<dbReference type="SMART" id="SM00304">
    <property type="entry name" value="HAMP"/>
    <property type="match status" value="1"/>
</dbReference>
<dbReference type="InterPro" id="IPR004089">
    <property type="entry name" value="MCPsignal_dom"/>
</dbReference>
<dbReference type="Gene3D" id="3.30.450.20">
    <property type="entry name" value="PAS domain"/>
    <property type="match status" value="2"/>
</dbReference>
<keyword evidence="3" id="KW-0488">Methylation</keyword>
<dbReference type="GO" id="GO:0005886">
    <property type="term" value="C:plasma membrane"/>
    <property type="evidence" value="ECO:0007669"/>
    <property type="project" value="UniProtKB-SubCell"/>
</dbReference>
<dbReference type="SUPFAM" id="SSF58104">
    <property type="entry name" value="Methyl-accepting chemotaxis protein (MCP) signaling domain"/>
    <property type="match status" value="1"/>
</dbReference>
<dbReference type="InterPro" id="IPR003660">
    <property type="entry name" value="HAMP_dom"/>
</dbReference>
<dbReference type="CDD" id="cd12913">
    <property type="entry name" value="PDC1_MCP_like"/>
    <property type="match status" value="1"/>
</dbReference>
<organism evidence="14 15">
    <name type="scientific">Psychrobacillus psychrotolerans</name>
    <dbReference type="NCBI Taxonomy" id="126156"/>
    <lineage>
        <taxon>Bacteria</taxon>
        <taxon>Bacillati</taxon>
        <taxon>Bacillota</taxon>
        <taxon>Bacilli</taxon>
        <taxon>Bacillales</taxon>
        <taxon>Bacillaceae</taxon>
        <taxon>Psychrobacillus</taxon>
    </lineage>
</organism>
<feature type="domain" description="Methyl-accepting transducer" evidence="12">
    <location>
        <begin position="382"/>
        <end position="632"/>
    </location>
</feature>
<keyword evidence="6 11" id="KW-1133">Transmembrane helix</keyword>
<dbReference type="SUPFAM" id="SSF103190">
    <property type="entry name" value="Sensory domain-like"/>
    <property type="match status" value="1"/>
</dbReference>
<dbReference type="STRING" id="126156.SAMN05421670_0742"/>
<dbReference type="Pfam" id="PF00015">
    <property type="entry name" value="MCPsignal"/>
    <property type="match status" value="1"/>
</dbReference>
<comment type="subcellular location">
    <subcellularLocation>
        <location evidence="1">Cell membrane</location>
        <topology evidence="1">Multi-pass membrane protein</topology>
    </subcellularLocation>
</comment>
<evidence type="ECO:0000256" key="10">
    <source>
        <dbReference type="PROSITE-ProRule" id="PRU00284"/>
    </source>
</evidence>
<dbReference type="InterPro" id="IPR033479">
    <property type="entry name" value="dCache_1"/>
</dbReference>
<gene>
    <name evidence="14" type="ORF">SAMN05421670_0742</name>
</gene>
<keyword evidence="4" id="KW-0145">Chemotaxis</keyword>
<dbReference type="PANTHER" id="PTHR32089:SF114">
    <property type="entry name" value="METHYL-ACCEPTING CHEMOTAXIS PROTEIN MCPB"/>
    <property type="match status" value="1"/>
</dbReference>
<evidence type="ECO:0000256" key="2">
    <source>
        <dbReference type="ARBA" id="ARBA00022475"/>
    </source>
</evidence>
<dbReference type="PROSITE" id="PS50111">
    <property type="entry name" value="CHEMOTAXIS_TRANSDUC_2"/>
    <property type="match status" value="1"/>
</dbReference>
<dbReference type="EMBL" id="FOXU01000001">
    <property type="protein sequence ID" value="SFQ04768.1"/>
    <property type="molecule type" value="Genomic_DNA"/>
</dbReference>
<evidence type="ECO:0000256" key="1">
    <source>
        <dbReference type="ARBA" id="ARBA00004651"/>
    </source>
</evidence>
<proteinExistence type="inferred from homology"/>
<dbReference type="GO" id="GO:0007165">
    <property type="term" value="P:signal transduction"/>
    <property type="evidence" value="ECO:0007669"/>
    <property type="project" value="UniProtKB-KW"/>
</dbReference>
<keyword evidence="2" id="KW-1003">Cell membrane</keyword>
<accession>A0A1I5VB59</accession>
<dbReference type="AlphaFoldDB" id="A0A1I5VB59"/>
<dbReference type="Gene3D" id="1.10.287.950">
    <property type="entry name" value="Methyl-accepting chemotaxis protein"/>
    <property type="match status" value="1"/>
</dbReference>
<evidence type="ECO:0000256" key="3">
    <source>
        <dbReference type="ARBA" id="ARBA00022481"/>
    </source>
</evidence>
<dbReference type="OrthoDB" id="9760371at2"/>
<feature type="transmembrane region" description="Helical" evidence="11">
    <location>
        <begin position="7"/>
        <end position="27"/>
    </location>
</feature>
<sequence length="668" mass="72629">MRKSIKWKIIVSVMALIFVSMIPLISISTNTISEKTEKDLLDQSQVIVKEMTSSIQNYLAVYEKGLLQLSTSNAILDFENNEKATNVVLTTQLEKNLDTRFNEFVSLYDAVASVYIAFPDKSIEIIPEADLGADFDPTSREWYSNAVSNKESFSWSKPFVDAATGEYAISGAKAVIKNGQVVGVLAIDILLSKLTETLADSELGYEGYPIIVDADGNAIVHPTLFGENLSKDSSVKKMLSSTSETGHVTGLMDGTNTTTVYTTLPGLDWKVGAVYEESKIHQTADSIRSQIIIIVICIEALIFLVLFFLISRILKPIEQLKRLMDSMAEGDLTVQANIKSKDEIGQLANNFNKMAVNMNEIIQVVKESASNVQSNSESLSAVAEETNASAEQVSSAVSEIAVGASKSAEDAVDVTESSLHLSDQINLINEKSVMMTDIAIKANTMNSNGQNQMSELKSSFQNWESNLISMSTLFSTLEVRVNAIGSVMETIMQISAQTNLLALNASIEAARAGEHGKGFAVVADEVRKLAEQSAKATEEVKHTITELQSESHTVGQQMEDTIKTFREQGSVVTNTEVTFGEISLLMNNLQTSIDAVSAEIEQVSTFKDQVVDIIQVMASTSEQTAAACEEVSASSDEQLRAIQSVAKASETLTELSDKLANAVNRFKV</sequence>
<protein>
    <submittedName>
        <fullName evidence="14">Methyl-accepting chemotaxis protein</fullName>
    </submittedName>
</protein>
<evidence type="ECO:0000256" key="9">
    <source>
        <dbReference type="ARBA" id="ARBA00029447"/>
    </source>
</evidence>
<dbReference type="Pfam" id="PF00672">
    <property type="entry name" value="HAMP"/>
    <property type="match status" value="1"/>
</dbReference>
<dbReference type="CDD" id="cd06225">
    <property type="entry name" value="HAMP"/>
    <property type="match status" value="1"/>
</dbReference>
<dbReference type="InterPro" id="IPR029151">
    <property type="entry name" value="Sensor-like_sf"/>
</dbReference>
<evidence type="ECO:0000313" key="15">
    <source>
        <dbReference type="Proteomes" id="UP000198734"/>
    </source>
</evidence>
<feature type="domain" description="HAMP" evidence="13">
    <location>
        <begin position="311"/>
        <end position="363"/>
    </location>
</feature>
<evidence type="ECO:0000259" key="13">
    <source>
        <dbReference type="PROSITE" id="PS50885"/>
    </source>
</evidence>
<keyword evidence="7 11" id="KW-0472">Membrane</keyword>
<evidence type="ECO:0000256" key="5">
    <source>
        <dbReference type="ARBA" id="ARBA00022692"/>
    </source>
</evidence>
<evidence type="ECO:0000256" key="11">
    <source>
        <dbReference type="SAM" id="Phobius"/>
    </source>
</evidence>
<dbReference type="GO" id="GO:0006935">
    <property type="term" value="P:chemotaxis"/>
    <property type="evidence" value="ECO:0007669"/>
    <property type="project" value="UniProtKB-KW"/>
</dbReference>
<dbReference type="SMART" id="SM00283">
    <property type="entry name" value="MA"/>
    <property type="match status" value="1"/>
</dbReference>
<evidence type="ECO:0000256" key="8">
    <source>
        <dbReference type="ARBA" id="ARBA00023224"/>
    </source>
</evidence>
<dbReference type="Proteomes" id="UP000198734">
    <property type="component" value="Unassembled WGS sequence"/>
</dbReference>
<comment type="similarity">
    <text evidence="9">Belongs to the methyl-accepting chemotaxis (MCP) protein family.</text>
</comment>
<keyword evidence="5 11" id="KW-0812">Transmembrane</keyword>
<dbReference type="RefSeq" id="WP_093534292.1">
    <property type="nucleotide sequence ID" value="NZ_FOXU01000001.1"/>
</dbReference>
<dbReference type="PANTHER" id="PTHR32089">
    <property type="entry name" value="METHYL-ACCEPTING CHEMOTAXIS PROTEIN MCPB"/>
    <property type="match status" value="1"/>
</dbReference>
<evidence type="ECO:0000259" key="12">
    <source>
        <dbReference type="PROSITE" id="PS50111"/>
    </source>
</evidence>
<dbReference type="Gene3D" id="1.10.8.500">
    <property type="entry name" value="HAMP domain in histidine kinase"/>
    <property type="match status" value="1"/>
</dbReference>
<name>A0A1I5VB59_9BACI</name>
<dbReference type="PROSITE" id="PS50885">
    <property type="entry name" value="HAMP"/>
    <property type="match status" value="1"/>
</dbReference>
<evidence type="ECO:0000256" key="7">
    <source>
        <dbReference type="ARBA" id="ARBA00023136"/>
    </source>
</evidence>
<evidence type="ECO:0000256" key="4">
    <source>
        <dbReference type="ARBA" id="ARBA00022500"/>
    </source>
</evidence>
<keyword evidence="15" id="KW-1185">Reference proteome</keyword>